<dbReference type="PANTHER" id="PTHR32204">
    <property type="entry name" value="ATPASE RAVA"/>
    <property type="match status" value="1"/>
</dbReference>
<evidence type="ECO:0000259" key="1">
    <source>
        <dbReference type="Pfam" id="PF17868"/>
    </source>
</evidence>
<dbReference type="EMBL" id="JALJOQ010000183">
    <property type="protein sequence ID" value="KAK9791132.1"/>
    <property type="molecule type" value="Genomic_DNA"/>
</dbReference>
<feature type="domain" description="ATPase RavA-like AAA lid" evidence="1">
    <location>
        <begin position="26"/>
        <end position="57"/>
    </location>
</feature>
<dbReference type="Proteomes" id="UP001465755">
    <property type="component" value="Unassembled WGS sequence"/>
</dbReference>
<sequence length="89" mass="10032">MVGASNELPETEELDALYDRFLIRRQFDPPIRVSDRRLVKAQRLLKVAAYTSGRLQVVCIWQLGPDTLRNGGTYAITVNICAMQRAPIA</sequence>
<dbReference type="InterPro" id="IPR050513">
    <property type="entry name" value="RavA_ATPases"/>
</dbReference>
<comment type="caution">
    <text evidence="2">The sequence shown here is derived from an EMBL/GenBank/DDBJ whole genome shotgun (WGS) entry which is preliminary data.</text>
</comment>
<accession>A0AAW1NLZ9</accession>
<keyword evidence="3" id="KW-1185">Reference proteome</keyword>
<evidence type="ECO:0000313" key="3">
    <source>
        <dbReference type="Proteomes" id="UP001465755"/>
    </source>
</evidence>
<dbReference type="Pfam" id="PF17868">
    <property type="entry name" value="AAA_lid_8"/>
    <property type="match status" value="1"/>
</dbReference>
<reference evidence="2 3" key="1">
    <citation type="journal article" date="2024" name="Nat. Commun.">
        <title>Phylogenomics reveals the evolutionary origins of lichenization in chlorophyte algae.</title>
        <authorList>
            <person name="Puginier C."/>
            <person name="Libourel C."/>
            <person name="Otte J."/>
            <person name="Skaloud P."/>
            <person name="Haon M."/>
            <person name="Grisel S."/>
            <person name="Petersen M."/>
            <person name="Berrin J.G."/>
            <person name="Delaux P.M."/>
            <person name="Dal Grande F."/>
            <person name="Keller J."/>
        </authorList>
    </citation>
    <scope>NUCLEOTIDE SEQUENCE [LARGE SCALE GENOMIC DNA]</scope>
    <source>
        <strain evidence="2 3">SAG 2036</strain>
    </source>
</reference>
<organism evidence="2 3">
    <name type="scientific">Symbiochloris irregularis</name>
    <dbReference type="NCBI Taxonomy" id="706552"/>
    <lineage>
        <taxon>Eukaryota</taxon>
        <taxon>Viridiplantae</taxon>
        <taxon>Chlorophyta</taxon>
        <taxon>core chlorophytes</taxon>
        <taxon>Trebouxiophyceae</taxon>
        <taxon>Trebouxiales</taxon>
        <taxon>Trebouxiaceae</taxon>
        <taxon>Symbiochloris</taxon>
    </lineage>
</organism>
<evidence type="ECO:0000313" key="2">
    <source>
        <dbReference type="EMBL" id="KAK9791132.1"/>
    </source>
</evidence>
<dbReference type="AlphaFoldDB" id="A0AAW1NLZ9"/>
<gene>
    <name evidence="2" type="ORF">WJX73_005292</name>
</gene>
<name>A0AAW1NLZ9_9CHLO</name>
<proteinExistence type="predicted"/>
<dbReference type="PANTHER" id="PTHR32204:SF0">
    <property type="entry name" value="ATPASE RAVA"/>
    <property type="match status" value="1"/>
</dbReference>
<protein>
    <recommendedName>
        <fullName evidence="1">ATPase RavA-like AAA lid domain-containing protein</fullName>
    </recommendedName>
</protein>
<dbReference type="InterPro" id="IPR041538">
    <property type="entry name" value="RavA-like_AAA_lid"/>
</dbReference>